<dbReference type="GO" id="GO:0051996">
    <property type="term" value="F:squalene synthase [NAD(P)H] activity"/>
    <property type="evidence" value="ECO:0007669"/>
    <property type="project" value="InterPro"/>
</dbReference>
<dbReference type="GO" id="GO:0016117">
    <property type="term" value="P:carotenoid biosynthetic process"/>
    <property type="evidence" value="ECO:0007669"/>
    <property type="project" value="InterPro"/>
</dbReference>
<sequence>MSHEPQNFEKESSVGAEPDDPAASGATVDPWRAPDVSSGKGEGDENFPVGSILFPKVLREHVHAYYKFARISDDVTDSSLLSPEEKVARLDAMEAILRGEAEAPDRADARSCATLRVSLLRTGLPFEVATDLLIAFRQDATKARYATFEELLDYCRYSANPVGRYLLLLHGEHERTFPASDALCTSLQILNHLQDCKEDLRTLKRSYLPLDLLARHGLDADAVLAARMSPELRAVFDTLLDEVDALNEKAARLVSLVHDRRMRMYCGAVVNLAFRLATRLRAGDPLAERVAPGRADFARAALAAAAACRAAAGRKGARASSAEGTDMNAAKMAQPLGCGVGDLARVEGIVLQAGTSFAAGMRVLPEERRFGMYAVYAFCRIVDDIADGDAAPSRPGAEGEADRVAQLDAWRARVARLFAEPEAGAAEDSLDRVLRATIRRFDLRQADFEAIIDGMAMDACGPVVAPDEATLDQYCDRVASAVGRLSVRVFGDTSEMADKVAFHLGRALQLTNILRDIEEDARLGRLYLPRELLTRYDVPLEPRKALTAPGLAGVATVLAVRADDHFRQAFAAMAQCDRRAMIPARMMGGSYAAILKALRQRGWADIARPVRVGKFRKIASVARAFVA</sequence>
<dbReference type="InterPro" id="IPR008949">
    <property type="entry name" value="Isoprenoid_synthase_dom_sf"/>
</dbReference>
<evidence type="ECO:0000313" key="4">
    <source>
        <dbReference type="Proteomes" id="UP000321635"/>
    </source>
</evidence>
<protein>
    <recommendedName>
        <fullName evidence="5">Squalene synthase HpnC</fullName>
    </recommendedName>
</protein>
<dbReference type="NCBIfam" id="TIGR03464">
    <property type="entry name" value="HpnC"/>
    <property type="match status" value="1"/>
</dbReference>
<dbReference type="InterPro" id="IPR002060">
    <property type="entry name" value="Squ/phyt_synthse"/>
</dbReference>
<dbReference type="EMBL" id="BJYF01000008">
    <property type="protein sequence ID" value="GEN59760.1"/>
    <property type="molecule type" value="Genomic_DNA"/>
</dbReference>
<feature type="compositionally biased region" description="Basic and acidic residues" evidence="2">
    <location>
        <begin position="1"/>
        <end position="12"/>
    </location>
</feature>
<dbReference type="InterPro" id="IPR017827">
    <property type="entry name" value="HSQ_synthase_HpnC"/>
</dbReference>
<dbReference type="STRING" id="1120919.GCA_000429165_02216"/>
<dbReference type="SUPFAM" id="SSF48576">
    <property type="entry name" value="Terpenoid synthases"/>
    <property type="match status" value="2"/>
</dbReference>
<dbReference type="GO" id="GO:0004311">
    <property type="term" value="F:geranylgeranyl diphosphate synthase activity"/>
    <property type="evidence" value="ECO:0007669"/>
    <property type="project" value="InterPro"/>
</dbReference>
<dbReference type="InterPro" id="IPR033904">
    <property type="entry name" value="Trans_IPPS_HH"/>
</dbReference>
<organism evidence="3 4">
    <name type="scientific">Acetobacter nitrogenifigens DSM 23921 = NBRC 105050</name>
    <dbReference type="NCBI Taxonomy" id="1120919"/>
    <lineage>
        <taxon>Bacteria</taxon>
        <taxon>Pseudomonadati</taxon>
        <taxon>Pseudomonadota</taxon>
        <taxon>Alphaproteobacteria</taxon>
        <taxon>Acetobacterales</taxon>
        <taxon>Acetobacteraceae</taxon>
        <taxon>Acetobacter</taxon>
    </lineage>
</organism>
<proteinExistence type="predicted"/>
<dbReference type="Pfam" id="PF00494">
    <property type="entry name" value="SQS_PSY"/>
    <property type="match status" value="2"/>
</dbReference>
<dbReference type="AlphaFoldDB" id="A0A511X9Y3"/>
<gene>
    <name evidence="3" type="ORF">ANI02nite_16440</name>
</gene>
<dbReference type="PANTHER" id="PTHR31480">
    <property type="entry name" value="BIFUNCTIONAL LYCOPENE CYCLASE/PHYTOENE SYNTHASE"/>
    <property type="match status" value="1"/>
</dbReference>
<dbReference type="InterPro" id="IPR044843">
    <property type="entry name" value="Trans_IPPS_bact-type"/>
</dbReference>
<comment type="caution">
    <text evidence="3">The sequence shown here is derived from an EMBL/GenBank/DDBJ whole genome shotgun (WGS) entry which is preliminary data.</text>
</comment>
<evidence type="ECO:0008006" key="5">
    <source>
        <dbReference type="Google" id="ProtNLM"/>
    </source>
</evidence>
<dbReference type="Proteomes" id="UP000321635">
    <property type="component" value="Unassembled WGS sequence"/>
</dbReference>
<dbReference type="InterPro" id="IPR017828">
    <property type="entry name" value="SQ_synth_HpnD-like"/>
</dbReference>
<name>A0A511X9Y3_9PROT</name>
<dbReference type="NCBIfam" id="TIGR03465">
    <property type="entry name" value="HpnD"/>
    <property type="match status" value="1"/>
</dbReference>
<feature type="region of interest" description="Disordered" evidence="2">
    <location>
        <begin position="1"/>
        <end position="44"/>
    </location>
</feature>
<dbReference type="Gene3D" id="1.10.600.10">
    <property type="entry name" value="Farnesyl Diphosphate Synthase"/>
    <property type="match status" value="2"/>
</dbReference>
<dbReference type="InterPro" id="IPR019845">
    <property type="entry name" value="Squalene/phytoene_synthase_CS"/>
</dbReference>
<dbReference type="SFLD" id="SFLDS00005">
    <property type="entry name" value="Isoprenoid_Synthase_Type_I"/>
    <property type="match status" value="2"/>
</dbReference>
<dbReference type="PROSITE" id="PS01044">
    <property type="entry name" value="SQUALEN_PHYTOEN_SYN_1"/>
    <property type="match status" value="1"/>
</dbReference>
<evidence type="ECO:0000256" key="2">
    <source>
        <dbReference type="SAM" id="MobiDB-lite"/>
    </source>
</evidence>
<accession>A0A511X9Y3</accession>
<dbReference type="SFLD" id="SFLDG01018">
    <property type="entry name" value="Squalene/Phytoene_Synthase_Lik"/>
    <property type="match status" value="2"/>
</dbReference>
<dbReference type="SFLD" id="SFLDG01212">
    <property type="entry name" value="Phytoene_synthase_like"/>
    <property type="match status" value="2"/>
</dbReference>
<dbReference type="PROSITE" id="PS01045">
    <property type="entry name" value="SQUALEN_PHYTOEN_SYN_2"/>
    <property type="match status" value="1"/>
</dbReference>
<keyword evidence="1" id="KW-0808">Transferase</keyword>
<dbReference type="CDD" id="cd00683">
    <property type="entry name" value="Trans_IPPS_HH"/>
    <property type="match status" value="1"/>
</dbReference>
<keyword evidence="4" id="KW-1185">Reference proteome</keyword>
<evidence type="ECO:0000256" key="1">
    <source>
        <dbReference type="ARBA" id="ARBA00022679"/>
    </source>
</evidence>
<evidence type="ECO:0000313" key="3">
    <source>
        <dbReference type="EMBL" id="GEN59760.1"/>
    </source>
</evidence>
<reference evidence="3 4" key="1">
    <citation type="submission" date="2019-07" db="EMBL/GenBank/DDBJ databases">
        <title>Whole genome shotgun sequence of Acetobacter nitrogenifigens NBRC 105050.</title>
        <authorList>
            <person name="Hosoyama A."/>
            <person name="Uohara A."/>
            <person name="Ohji S."/>
            <person name="Ichikawa N."/>
        </authorList>
    </citation>
    <scope>NUCLEOTIDE SEQUENCE [LARGE SCALE GENOMIC DNA]</scope>
    <source>
        <strain evidence="3 4">NBRC 105050</strain>
    </source>
</reference>